<dbReference type="InterPro" id="IPR034085">
    <property type="entry name" value="TOG"/>
</dbReference>
<dbReference type="OrthoDB" id="63891at2759"/>
<dbReference type="InParanoid" id="A0A024GAN5"/>
<dbReference type="Proteomes" id="UP000053237">
    <property type="component" value="Unassembled WGS sequence"/>
</dbReference>
<evidence type="ECO:0000259" key="2">
    <source>
        <dbReference type="SMART" id="SM01349"/>
    </source>
</evidence>
<dbReference type="SMART" id="SM01349">
    <property type="entry name" value="TOG"/>
    <property type="match status" value="1"/>
</dbReference>
<dbReference type="AlphaFoldDB" id="A0A024GAN5"/>
<name>A0A024GAN5_9STRA</name>
<sequence length="351" mass="39571">MTEMLPKNTAKVEIDLQEKSLNGAPQGDLYQVQVESRQSIARIDELSANQIVRNCIAQKQSENATENDWIEEFECLSVLRSVAIHNTQSLCPILPEALKWIVYPSILNLRSVMVRNGLLCLEDIVYHLKTDTAVYLDEMVPLLLTRTGSEKQFIRKLTARVLENIVQVCGSVDLFQLFLSTGVKEKKSPQLTSTATQYALMCMEKSSSNDLTVMMEENYDSILNDMRLLLNCRAVDGKIATRKCLQILRQTLGEKAFMGFVQRQLSPSAESELLQASEKPKPKTSGSVMRRQNKRLRARVVAQQQKQPEKDLSIDREDNALSTKVIDTCKPQIESLTSTQVNGEECRAKVA</sequence>
<evidence type="ECO:0000313" key="3">
    <source>
        <dbReference type="EMBL" id="CCI43891.1"/>
    </source>
</evidence>
<feature type="compositionally biased region" description="Basic and acidic residues" evidence="1">
    <location>
        <begin position="307"/>
        <end position="317"/>
    </location>
</feature>
<feature type="region of interest" description="Disordered" evidence="1">
    <location>
        <begin position="271"/>
        <end position="317"/>
    </location>
</feature>
<dbReference type="InterPro" id="IPR011989">
    <property type="entry name" value="ARM-like"/>
</dbReference>
<dbReference type="SUPFAM" id="SSF48371">
    <property type="entry name" value="ARM repeat"/>
    <property type="match status" value="1"/>
</dbReference>
<comment type="caution">
    <text evidence="3">The sequence shown here is derived from an EMBL/GenBank/DDBJ whole genome shotgun (WGS) entry which is preliminary data.</text>
</comment>
<feature type="domain" description="TOG" evidence="2">
    <location>
        <begin position="38"/>
        <end position="286"/>
    </location>
</feature>
<dbReference type="InterPro" id="IPR016024">
    <property type="entry name" value="ARM-type_fold"/>
</dbReference>
<organism evidence="3 4">
    <name type="scientific">Albugo candida</name>
    <dbReference type="NCBI Taxonomy" id="65357"/>
    <lineage>
        <taxon>Eukaryota</taxon>
        <taxon>Sar</taxon>
        <taxon>Stramenopiles</taxon>
        <taxon>Oomycota</taxon>
        <taxon>Peronosporomycetes</taxon>
        <taxon>Albuginales</taxon>
        <taxon>Albuginaceae</taxon>
        <taxon>Albugo</taxon>
    </lineage>
</organism>
<evidence type="ECO:0000256" key="1">
    <source>
        <dbReference type="SAM" id="MobiDB-lite"/>
    </source>
</evidence>
<reference evidence="3 4" key="1">
    <citation type="submission" date="2012-05" db="EMBL/GenBank/DDBJ databases">
        <title>Recombination and specialization in a pathogen metapopulation.</title>
        <authorList>
            <person name="Gardiner A."/>
            <person name="Kemen E."/>
            <person name="Schultz-Larsen T."/>
            <person name="MacLean D."/>
            <person name="Van Oosterhout C."/>
            <person name="Jones J.D.G."/>
        </authorList>
    </citation>
    <scope>NUCLEOTIDE SEQUENCE [LARGE SCALE GENOMIC DNA]</scope>
    <source>
        <strain evidence="3 4">Ac Nc2</strain>
    </source>
</reference>
<dbReference type="Gene3D" id="1.25.10.10">
    <property type="entry name" value="Leucine-rich Repeat Variant"/>
    <property type="match status" value="1"/>
</dbReference>
<protein>
    <recommendedName>
        <fullName evidence="2">TOG domain-containing protein</fullName>
    </recommendedName>
</protein>
<keyword evidence="4" id="KW-1185">Reference proteome</keyword>
<gene>
    <name evidence="3" type="ORF">BN9_046750</name>
</gene>
<proteinExistence type="predicted"/>
<dbReference type="Pfam" id="PF12348">
    <property type="entry name" value="CLASP_N"/>
    <property type="match status" value="1"/>
</dbReference>
<dbReference type="InterPro" id="IPR024395">
    <property type="entry name" value="CLASP_N_dom"/>
</dbReference>
<dbReference type="EMBL" id="CAIX01000057">
    <property type="protein sequence ID" value="CCI43891.1"/>
    <property type="molecule type" value="Genomic_DNA"/>
</dbReference>
<accession>A0A024GAN5</accession>
<evidence type="ECO:0000313" key="4">
    <source>
        <dbReference type="Proteomes" id="UP000053237"/>
    </source>
</evidence>